<dbReference type="Gene3D" id="3.40.630.30">
    <property type="match status" value="2"/>
</dbReference>
<dbReference type="EMBL" id="JACHHK010000003">
    <property type="protein sequence ID" value="MBB5182952.1"/>
    <property type="molecule type" value="Genomic_DNA"/>
</dbReference>
<reference evidence="9 10" key="1">
    <citation type="submission" date="2020-08" db="EMBL/GenBank/DDBJ databases">
        <title>Genomic Encyclopedia of Type Strains, Phase IV (KMG-IV): sequencing the most valuable type-strain genomes for metagenomic binning, comparative biology and taxonomic classification.</title>
        <authorList>
            <person name="Goeker M."/>
        </authorList>
    </citation>
    <scope>NUCLEOTIDE SEQUENCE [LARGE SCALE GENOMIC DNA]</scope>
    <source>
        <strain evidence="9 10">DSM 25799</strain>
    </source>
</reference>
<accession>A0A7W8CWL6</accession>
<organism evidence="9 10">
    <name type="scientific">Catenisphaera adipataccumulans</name>
    <dbReference type="NCBI Taxonomy" id="700500"/>
    <lineage>
        <taxon>Bacteria</taxon>
        <taxon>Bacillati</taxon>
        <taxon>Bacillota</taxon>
        <taxon>Erysipelotrichia</taxon>
        <taxon>Erysipelotrichales</taxon>
        <taxon>Erysipelotrichaceae</taxon>
        <taxon>Catenisphaera</taxon>
    </lineage>
</organism>
<dbReference type="GO" id="GO:0016755">
    <property type="term" value="F:aminoacyltransferase activity"/>
    <property type="evidence" value="ECO:0007669"/>
    <property type="project" value="InterPro"/>
</dbReference>
<name>A0A7W8CWL6_9FIRM</name>
<dbReference type="InterPro" id="IPR016181">
    <property type="entry name" value="Acyl_CoA_acyltransferase"/>
</dbReference>
<keyword evidence="2" id="KW-0963">Cytoplasm</keyword>
<sequence>MKFTELTEQEFDAFAQAYPKNNLWQSTEMAQMHKLRGNTIYYVGIKDNDTITAGAMISCRPVFRQYCMASAPRGFLIDYKDQSLLTYFNNELVRFLKKRHCIRLRIDPYIGYVQRDLDGNEVPGGWQNKDVYHTLISLGYTHEGFTRGIDMAQEPRWMYTIPYQGQTADQLLHSFERKTIRSIQKTEKYQIEVRELPYEELDLFMNVIKSTEERRHFTGRDKTYYENLYKVYSAHDHIKFLYTELFVDRYLNDLENDLAKQKQIIADVKAKHGDALSKKMRTKIHLAEEQIDGLNKKIAEAKQLQAEKGNAIPLAAGVFFTYGRETLCLMSGVYEEYMKFASPYAMHWYMMKKDIEAHRERYNLYGISGEFGEQADDYGVYLFKKGFNGEVIELIGVFDYVLNPFMNTMYEKMRRIKHHND</sequence>
<dbReference type="GO" id="GO:0009252">
    <property type="term" value="P:peptidoglycan biosynthetic process"/>
    <property type="evidence" value="ECO:0007669"/>
    <property type="project" value="UniProtKB-KW"/>
</dbReference>
<evidence type="ECO:0000256" key="8">
    <source>
        <dbReference type="SAM" id="Coils"/>
    </source>
</evidence>
<keyword evidence="7" id="KW-0961">Cell wall biogenesis/degradation</keyword>
<dbReference type="AlphaFoldDB" id="A0A7W8CWL6"/>
<evidence type="ECO:0000256" key="5">
    <source>
        <dbReference type="ARBA" id="ARBA00022984"/>
    </source>
</evidence>
<keyword evidence="4" id="KW-0133">Cell shape</keyword>
<proteinExistence type="inferred from homology"/>
<dbReference type="GO" id="GO:0071555">
    <property type="term" value="P:cell wall organization"/>
    <property type="evidence" value="ECO:0007669"/>
    <property type="project" value="UniProtKB-KW"/>
</dbReference>
<evidence type="ECO:0000256" key="4">
    <source>
        <dbReference type="ARBA" id="ARBA00022960"/>
    </source>
</evidence>
<comment type="similarity">
    <text evidence="1">Belongs to the FemABX family.</text>
</comment>
<dbReference type="InterPro" id="IPR003447">
    <property type="entry name" value="FEMABX"/>
</dbReference>
<evidence type="ECO:0000256" key="7">
    <source>
        <dbReference type="ARBA" id="ARBA00023316"/>
    </source>
</evidence>
<keyword evidence="10" id="KW-1185">Reference proteome</keyword>
<gene>
    <name evidence="9" type="ORF">HNQ47_000972</name>
</gene>
<evidence type="ECO:0000256" key="1">
    <source>
        <dbReference type="ARBA" id="ARBA00009943"/>
    </source>
</evidence>
<dbReference type="Proteomes" id="UP000539953">
    <property type="component" value="Unassembled WGS sequence"/>
</dbReference>
<evidence type="ECO:0000313" key="10">
    <source>
        <dbReference type="Proteomes" id="UP000539953"/>
    </source>
</evidence>
<dbReference type="Pfam" id="PF02388">
    <property type="entry name" value="FemAB"/>
    <property type="match status" value="1"/>
</dbReference>
<evidence type="ECO:0000256" key="2">
    <source>
        <dbReference type="ARBA" id="ARBA00022490"/>
    </source>
</evidence>
<keyword evidence="6" id="KW-0012">Acyltransferase</keyword>
<evidence type="ECO:0000313" key="9">
    <source>
        <dbReference type="EMBL" id="MBB5182952.1"/>
    </source>
</evidence>
<dbReference type="GO" id="GO:0008360">
    <property type="term" value="P:regulation of cell shape"/>
    <property type="evidence" value="ECO:0007669"/>
    <property type="project" value="UniProtKB-KW"/>
</dbReference>
<keyword evidence="5" id="KW-0573">Peptidoglycan synthesis</keyword>
<dbReference type="InterPro" id="IPR050644">
    <property type="entry name" value="PG_Glycine_Bridge_Synth"/>
</dbReference>
<feature type="coiled-coil region" evidence="8">
    <location>
        <begin position="251"/>
        <end position="307"/>
    </location>
</feature>
<dbReference type="PANTHER" id="PTHR36174:SF2">
    <property type="entry name" value="AMINOACYLTRANSFERASE FEMA"/>
    <property type="match status" value="1"/>
</dbReference>
<comment type="caution">
    <text evidence="9">The sequence shown here is derived from an EMBL/GenBank/DDBJ whole genome shotgun (WGS) entry which is preliminary data.</text>
</comment>
<dbReference type="SUPFAM" id="SSF55729">
    <property type="entry name" value="Acyl-CoA N-acyltransferases (Nat)"/>
    <property type="match status" value="2"/>
</dbReference>
<dbReference type="RefSeq" id="WP_183328104.1">
    <property type="nucleotide sequence ID" value="NZ_JACHHK010000003.1"/>
</dbReference>
<dbReference type="PROSITE" id="PS51191">
    <property type="entry name" value="FEMABX"/>
    <property type="match status" value="1"/>
</dbReference>
<dbReference type="Gene3D" id="1.20.58.90">
    <property type="match status" value="1"/>
</dbReference>
<evidence type="ECO:0000256" key="6">
    <source>
        <dbReference type="ARBA" id="ARBA00023315"/>
    </source>
</evidence>
<protein>
    <submittedName>
        <fullName evidence="9">Lipid II:glycine glycyltransferase (Peptidoglycan interpeptide bridge formation enzyme)</fullName>
    </submittedName>
</protein>
<dbReference type="PANTHER" id="PTHR36174">
    <property type="entry name" value="LIPID II:GLYCINE GLYCYLTRANSFERASE"/>
    <property type="match status" value="1"/>
</dbReference>
<keyword evidence="8" id="KW-0175">Coiled coil</keyword>
<keyword evidence="3 9" id="KW-0808">Transferase</keyword>
<evidence type="ECO:0000256" key="3">
    <source>
        <dbReference type="ARBA" id="ARBA00022679"/>
    </source>
</evidence>